<feature type="transmembrane region" description="Helical" evidence="6">
    <location>
        <begin position="272"/>
        <end position="295"/>
    </location>
</feature>
<evidence type="ECO:0000256" key="2">
    <source>
        <dbReference type="ARBA" id="ARBA00022475"/>
    </source>
</evidence>
<evidence type="ECO:0000256" key="4">
    <source>
        <dbReference type="ARBA" id="ARBA00022989"/>
    </source>
</evidence>
<keyword evidence="4 6" id="KW-1133">Transmembrane helix</keyword>
<evidence type="ECO:0000313" key="8">
    <source>
        <dbReference type="Proteomes" id="UP001458880"/>
    </source>
</evidence>
<dbReference type="AlphaFoldDB" id="A0AAW1NN08"/>
<keyword evidence="5 6" id="KW-0472">Membrane</keyword>
<dbReference type="Proteomes" id="UP001458880">
    <property type="component" value="Unassembled WGS sequence"/>
</dbReference>
<feature type="transmembrane region" description="Helical" evidence="6">
    <location>
        <begin position="315"/>
        <end position="339"/>
    </location>
</feature>
<evidence type="ECO:0000256" key="5">
    <source>
        <dbReference type="ARBA" id="ARBA00023136"/>
    </source>
</evidence>
<evidence type="ECO:0000256" key="6">
    <source>
        <dbReference type="RuleBase" id="RU363108"/>
    </source>
</evidence>
<dbReference type="EMBL" id="JASPKY010000001">
    <property type="protein sequence ID" value="KAK9759332.1"/>
    <property type="molecule type" value="Genomic_DNA"/>
</dbReference>
<reference evidence="7 8" key="1">
    <citation type="journal article" date="2024" name="BMC Genomics">
        <title>De novo assembly and annotation of Popillia japonica's genome with initial clues to its potential as an invasive pest.</title>
        <authorList>
            <person name="Cucini C."/>
            <person name="Boschi S."/>
            <person name="Funari R."/>
            <person name="Cardaioli E."/>
            <person name="Iannotti N."/>
            <person name="Marturano G."/>
            <person name="Paoli F."/>
            <person name="Bruttini M."/>
            <person name="Carapelli A."/>
            <person name="Frati F."/>
            <person name="Nardi F."/>
        </authorList>
    </citation>
    <scope>NUCLEOTIDE SEQUENCE [LARGE SCALE GENOMIC DNA]</scope>
    <source>
        <strain evidence="7">DMR45628</strain>
    </source>
</reference>
<evidence type="ECO:0000256" key="3">
    <source>
        <dbReference type="ARBA" id="ARBA00022692"/>
    </source>
</evidence>
<comment type="subcellular location">
    <subcellularLocation>
        <location evidence="1 6">Cell membrane</location>
        <topology evidence="1 6">Multi-pass membrane protein</topology>
    </subcellularLocation>
</comment>
<dbReference type="Pfam" id="PF08395">
    <property type="entry name" value="7tm_7"/>
    <property type="match status" value="1"/>
</dbReference>
<gene>
    <name evidence="7" type="ORF">QE152_g44</name>
</gene>
<feature type="transmembrane region" description="Helical" evidence="6">
    <location>
        <begin position="162"/>
        <end position="183"/>
    </location>
</feature>
<feature type="transmembrane region" description="Helical" evidence="6">
    <location>
        <begin position="195"/>
        <end position="217"/>
    </location>
</feature>
<keyword evidence="8" id="KW-1185">Reference proteome</keyword>
<dbReference type="GO" id="GO:0005886">
    <property type="term" value="C:plasma membrane"/>
    <property type="evidence" value="ECO:0007669"/>
    <property type="project" value="UniProtKB-SubCell"/>
</dbReference>
<evidence type="ECO:0000313" key="7">
    <source>
        <dbReference type="EMBL" id="KAK9759332.1"/>
    </source>
</evidence>
<keyword evidence="6" id="KW-0807">Transducer</keyword>
<comment type="caution">
    <text evidence="7">The sequence shown here is derived from an EMBL/GenBank/DDBJ whole genome shotgun (WGS) entry which is preliminary data.</text>
</comment>
<sequence length="361" mass="41728">MSKSIFKAAEPIYHCWKYCGVMSFRTELNSSGKIYLKTYLPHLISSTIFQMGVMSFRTELNSSGKIYLKTYLPHLISSTIFQMIMFYVCQDFVFEYNSDEGDLTLMEYNVMIIYNMIELMYLFIALIVTNFNNKKMLHFLNTLTDIESKLLKLNIEMDYETITLICGNVLIIWSFLTTYMIVLNAIEGDLVRNSIIGYVILSEQLFILKYLTILLILRHILKRFNQHLQKLYLDAHFSTSIMMNRNYRIRMFKKLAAMYQEFFELVNNFNSLISLTCLFDIGGNFAFLVIVAYSLSTLLYAESLPKLSTNPVKMILSASALTFSIMAIVVQAFVAELYVAEVDLYIRGFPHTLGVFSGVST</sequence>
<comment type="similarity">
    <text evidence="6">Belongs to the insect chemoreceptor superfamily. Gustatory receptor (GR) family.</text>
</comment>
<comment type="function">
    <text evidence="6">Gustatory receptor which mediates acceptance or avoidance behavior, depending on its substrates.</text>
</comment>
<comment type="caution">
    <text evidence="6">Lacks conserved residue(s) required for the propagation of feature annotation.</text>
</comment>
<protein>
    <recommendedName>
        <fullName evidence="6">Gustatory receptor</fullName>
    </recommendedName>
</protein>
<accession>A0AAW1NN08</accession>
<dbReference type="InterPro" id="IPR013604">
    <property type="entry name" value="7TM_chemorcpt"/>
</dbReference>
<name>A0AAW1NN08_POPJA</name>
<keyword evidence="2 6" id="KW-1003">Cell membrane</keyword>
<keyword evidence="6 7" id="KW-0675">Receptor</keyword>
<feature type="transmembrane region" description="Helical" evidence="6">
    <location>
        <begin position="108"/>
        <end position="128"/>
    </location>
</feature>
<keyword evidence="3 6" id="KW-0812">Transmembrane</keyword>
<feature type="transmembrane region" description="Helical" evidence="6">
    <location>
        <begin position="68"/>
        <end position="88"/>
    </location>
</feature>
<proteinExistence type="inferred from homology"/>
<dbReference type="GO" id="GO:0050909">
    <property type="term" value="P:sensory perception of taste"/>
    <property type="evidence" value="ECO:0007669"/>
    <property type="project" value="InterPro"/>
</dbReference>
<evidence type="ECO:0000256" key="1">
    <source>
        <dbReference type="ARBA" id="ARBA00004651"/>
    </source>
</evidence>
<dbReference type="GO" id="GO:0007165">
    <property type="term" value="P:signal transduction"/>
    <property type="evidence" value="ECO:0007669"/>
    <property type="project" value="UniProtKB-KW"/>
</dbReference>
<organism evidence="7 8">
    <name type="scientific">Popillia japonica</name>
    <name type="common">Japanese beetle</name>
    <dbReference type="NCBI Taxonomy" id="7064"/>
    <lineage>
        <taxon>Eukaryota</taxon>
        <taxon>Metazoa</taxon>
        <taxon>Ecdysozoa</taxon>
        <taxon>Arthropoda</taxon>
        <taxon>Hexapoda</taxon>
        <taxon>Insecta</taxon>
        <taxon>Pterygota</taxon>
        <taxon>Neoptera</taxon>
        <taxon>Endopterygota</taxon>
        <taxon>Coleoptera</taxon>
        <taxon>Polyphaga</taxon>
        <taxon>Scarabaeiformia</taxon>
        <taxon>Scarabaeidae</taxon>
        <taxon>Rutelinae</taxon>
        <taxon>Popillia</taxon>
    </lineage>
</organism>